<dbReference type="PANTHER" id="PTHR21221">
    <property type="entry name" value="UREIDOGLYCOLATE HYDROLASE"/>
    <property type="match status" value="1"/>
</dbReference>
<sequence>MKLSLKPQALTQESFSAYGKVLSTKDSKSKIINNGFAKKHYELCLMDANEKNGVSTLHIYIAKKREFPLSINMLEKHPFFSQTFMPRSEKPFLLVVALGEDKPDLSTIKAFVTDGSQGVHYDRGIWHFPLISLEDNEEFIVIDRSDKGLTQSKIEECIEFDFINENITLERT</sequence>
<reference evidence="5" key="1">
    <citation type="submission" date="2022-07" db="EMBL/GenBank/DDBJ databases">
        <title>Arcobacter roscoffensis sp. nov., a marine bacterium isolated from coastal seawater collected from Roscoff, France.</title>
        <authorList>
            <person name="Pascual J."/>
            <person name="Lepeaux C."/>
            <person name="Methner A."/>
            <person name="Overmann J."/>
        </authorList>
    </citation>
    <scope>NUCLEOTIDE SEQUENCE</scope>
    <source>
        <strain evidence="5">ARW1-2F2</strain>
    </source>
</reference>
<keyword evidence="6" id="KW-1185">Reference proteome</keyword>
<evidence type="ECO:0000313" key="5">
    <source>
        <dbReference type="EMBL" id="UTJ07459.1"/>
    </source>
</evidence>
<dbReference type="PIRSF" id="PIRSF017306">
    <property type="entry name" value="Ureidogly_hydro"/>
    <property type="match status" value="1"/>
</dbReference>
<evidence type="ECO:0000256" key="4">
    <source>
        <dbReference type="ARBA" id="ARBA00047684"/>
    </source>
</evidence>
<name>A0ABY5E5M7_9BACT</name>
<dbReference type="RefSeq" id="WP_254577633.1">
    <property type="nucleotide sequence ID" value="NZ_CP100595.1"/>
</dbReference>
<evidence type="ECO:0000256" key="2">
    <source>
        <dbReference type="ARBA" id="ARBA00022631"/>
    </source>
</evidence>
<dbReference type="EMBL" id="CP100595">
    <property type="protein sequence ID" value="UTJ07459.1"/>
    <property type="molecule type" value="Genomic_DNA"/>
</dbReference>
<comment type="catalytic activity">
    <reaction evidence="4">
        <text>(S)-ureidoglycolate = urea + glyoxylate</text>
        <dbReference type="Rhea" id="RHEA:11304"/>
        <dbReference type="ChEBI" id="CHEBI:16199"/>
        <dbReference type="ChEBI" id="CHEBI:36655"/>
        <dbReference type="ChEBI" id="CHEBI:57296"/>
        <dbReference type="EC" id="4.3.2.3"/>
    </reaction>
</comment>
<comment type="subunit">
    <text evidence="1">Homodimer.</text>
</comment>
<dbReference type="InterPro" id="IPR047233">
    <property type="entry name" value="UAH_cupin"/>
</dbReference>
<dbReference type="GO" id="GO:0050385">
    <property type="term" value="F:ureidoglycolate lyase activity"/>
    <property type="evidence" value="ECO:0007669"/>
    <property type="project" value="UniProtKB-EC"/>
</dbReference>
<dbReference type="EC" id="4.3.2.3" evidence="5"/>
<evidence type="ECO:0000256" key="1">
    <source>
        <dbReference type="ARBA" id="ARBA00011738"/>
    </source>
</evidence>
<dbReference type="Pfam" id="PF04115">
    <property type="entry name" value="Ureidogly_lyase"/>
    <property type="match status" value="1"/>
</dbReference>
<accession>A0ABY5E5M7</accession>
<gene>
    <name evidence="5" type="ORF">NJU99_05025</name>
</gene>
<keyword evidence="3 5" id="KW-0456">Lyase</keyword>
<dbReference type="SUPFAM" id="SSF51182">
    <property type="entry name" value="RmlC-like cupins"/>
    <property type="match status" value="1"/>
</dbReference>
<protein>
    <submittedName>
        <fullName evidence="5">Ureidoglycolate lyase</fullName>
        <ecNumber evidence="5">4.3.2.3</ecNumber>
    </submittedName>
</protein>
<dbReference type="CDD" id="cd20298">
    <property type="entry name" value="cupin_UAH"/>
    <property type="match status" value="1"/>
</dbReference>
<keyword evidence="2" id="KW-0659">Purine metabolism</keyword>
<dbReference type="PANTHER" id="PTHR21221:SF1">
    <property type="entry name" value="UREIDOGLYCOLATE LYASE"/>
    <property type="match status" value="1"/>
</dbReference>
<dbReference type="InterPro" id="IPR007247">
    <property type="entry name" value="Ureidogly_lyase"/>
</dbReference>
<dbReference type="Gene3D" id="2.60.120.480">
    <property type="entry name" value="Ureidoglycolate hydrolase"/>
    <property type="match status" value="1"/>
</dbReference>
<organism evidence="5 6">
    <name type="scientific">Arcobacter roscoffensis</name>
    <dbReference type="NCBI Taxonomy" id="2961520"/>
    <lineage>
        <taxon>Bacteria</taxon>
        <taxon>Pseudomonadati</taxon>
        <taxon>Campylobacterota</taxon>
        <taxon>Epsilonproteobacteria</taxon>
        <taxon>Campylobacterales</taxon>
        <taxon>Arcobacteraceae</taxon>
        <taxon>Arcobacter</taxon>
    </lineage>
</organism>
<proteinExistence type="predicted"/>
<dbReference type="InterPro" id="IPR011051">
    <property type="entry name" value="RmlC_Cupin_sf"/>
</dbReference>
<evidence type="ECO:0000313" key="6">
    <source>
        <dbReference type="Proteomes" id="UP001060012"/>
    </source>
</evidence>
<evidence type="ECO:0000256" key="3">
    <source>
        <dbReference type="ARBA" id="ARBA00023239"/>
    </source>
</evidence>
<dbReference type="InterPro" id="IPR024060">
    <property type="entry name" value="Ureidoglycolate_lyase_dom_sf"/>
</dbReference>
<dbReference type="Proteomes" id="UP001060012">
    <property type="component" value="Chromosome"/>
</dbReference>